<reference evidence="4 5" key="1">
    <citation type="submission" date="2024-03" db="EMBL/GenBank/DDBJ databases">
        <title>Genome-scale model development and genomic sequencing of the oleaginous clade Lipomyces.</title>
        <authorList>
            <consortium name="Lawrence Berkeley National Laboratory"/>
            <person name="Czajka J.J."/>
            <person name="Han Y."/>
            <person name="Kim J."/>
            <person name="Mondo S.J."/>
            <person name="Hofstad B.A."/>
            <person name="Robles A."/>
            <person name="Haridas S."/>
            <person name="Riley R."/>
            <person name="LaButti K."/>
            <person name="Pangilinan J."/>
            <person name="Andreopoulos W."/>
            <person name="Lipzen A."/>
            <person name="Yan J."/>
            <person name="Wang M."/>
            <person name="Ng V."/>
            <person name="Grigoriev I.V."/>
            <person name="Spatafora J.W."/>
            <person name="Magnuson J.K."/>
            <person name="Baker S.E."/>
            <person name="Pomraning K.R."/>
        </authorList>
    </citation>
    <scope>NUCLEOTIDE SEQUENCE [LARGE SCALE GENOMIC DNA]</scope>
    <source>
        <strain evidence="4 5">Phaff 52-87</strain>
    </source>
</reference>
<keyword evidence="1" id="KW-0479">Metal-binding</keyword>
<keyword evidence="5" id="KW-1185">Reference proteome</keyword>
<feature type="compositionally biased region" description="Basic and acidic residues" evidence="2">
    <location>
        <begin position="83"/>
        <end position="95"/>
    </location>
</feature>
<evidence type="ECO:0000313" key="4">
    <source>
        <dbReference type="EMBL" id="KAK7206192.1"/>
    </source>
</evidence>
<proteinExistence type="predicted"/>
<evidence type="ECO:0000256" key="2">
    <source>
        <dbReference type="SAM" id="MobiDB-lite"/>
    </source>
</evidence>
<sequence length="455" mass="52551">MPRSRRNRAYCGHLTECMLANRRQCCACQDRRPHSEDGRYMIYIDGRGNVNEGMRWSLYCTACKDYWNQLHEQELSEIRAREEEALQAERERSESEEQAAAPVQPSRHFPVFIRPKTCAHHQSQCALTTTDLCCHCMDRRPVSENGRYDIYVDGRGTVNEGRRWAMYCNPCKEYWERLTAEEDGERAVPAVEQSRARTQRVQRMRNALGTAEEISSDDYVSPVTSMFQRAIRWRLQQQRFERRQEPRWRANEDGAGVGAIAGAEGGDDDDEPEVMDIQPVDEETERRRQEEARQIALEREERLRQLQGDEQERVNAVRERRVYEIVQSRQAQETSDYALAMMLQEQEDREEAGEARVGVVEEAVVEEHAEAVAAVEKREAPPPLEPEELVVNVECKICFAQVANIVFLPCAHLAVCEYCAESHAPEGRNGALARMGRLCPICRQAIKRKLKVYRV</sequence>
<name>A0ABR1F8V1_9ASCO</name>
<dbReference type="Gene3D" id="3.30.40.10">
    <property type="entry name" value="Zinc/RING finger domain, C3HC4 (zinc finger)"/>
    <property type="match status" value="1"/>
</dbReference>
<feature type="region of interest" description="Disordered" evidence="2">
    <location>
        <begin position="244"/>
        <end position="291"/>
    </location>
</feature>
<dbReference type="SMART" id="SM00184">
    <property type="entry name" value="RING"/>
    <property type="match status" value="1"/>
</dbReference>
<feature type="compositionally biased region" description="Acidic residues" evidence="2">
    <location>
        <begin position="265"/>
        <end position="283"/>
    </location>
</feature>
<dbReference type="RefSeq" id="XP_064769225.1">
    <property type="nucleotide sequence ID" value="XM_064912234.1"/>
</dbReference>
<dbReference type="Proteomes" id="UP001498771">
    <property type="component" value="Unassembled WGS sequence"/>
</dbReference>
<dbReference type="SUPFAM" id="SSF57850">
    <property type="entry name" value="RING/U-box"/>
    <property type="match status" value="1"/>
</dbReference>
<dbReference type="PANTHER" id="PTHR22696:SF1">
    <property type="entry name" value="E3 UBIQUITIN-PROTEIN LIGASE RNF26"/>
    <property type="match status" value="1"/>
</dbReference>
<comment type="caution">
    <text evidence="4">The sequence shown here is derived from an EMBL/GenBank/DDBJ whole genome shotgun (WGS) entry which is preliminary data.</text>
</comment>
<dbReference type="Pfam" id="PF13920">
    <property type="entry name" value="zf-C3HC4_3"/>
    <property type="match status" value="1"/>
</dbReference>
<dbReference type="PROSITE" id="PS50089">
    <property type="entry name" value="ZF_RING_2"/>
    <property type="match status" value="1"/>
</dbReference>
<feature type="domain" description="RING-type" evidence="3">
    <location>
        <begin position="395"/>
        <end position="443"/>
    </location>
</feature>
<evidence type="ECO:0000259" key="3">
    <source>
        <dbReference type="PROSITE" id="PS50089"/>
    </source>
</evidence>
<accession>A0ABR1F8V1</accession>
<dbReference type="InterPro" id="IPR001841">
    <property type="entry name" value="Znf_RING"/>
</dbReference>
<gene>
    <name evidence="4" type="ORF">BZA70DRAFT_275982</name>
</gene>
<dbReference type="EMBL" id="JBBJBU010000003">
    <property type="protein sequence ID" value="KAK7206192.1"/>
    <property type="molecule type" value="Genomic_DNA"/>
</dbReference>
<evidence type="ECO:0000256" key="1">
    <source>
        <dbReference type="PROSITE-ProRule" id="PRU00175"/>
    </source>
</evidence>
<dbReference type="PANTHER" id="PTHR22696">
    <property type="entry name" value="E3 UBIQUITIN-PROTEIN LIGASE RNF26"/>
    <property type="match status" value="1"/>
</dbReference>
<dbReference type="GeneID" id="90037746"/>
<protein>
    <recommendedName>
        <fullName evidence="3">RING-type domain-containing protein</fullName>
    </recommendedName>
</protein>
<organism evidence="4 5">
    <name type="scientific">Myxozyma melibiosi</name>
    <dbReference type="NCBI Taxonomy" id="54550"/>
    <lineage>
        <taxon>Eukaryota</taxon>
        <taxon>Fungi</taxon>
        <taxon>Dikarya</taxon>
        <taxon>Ascomycota</taxon>
        <taxon>Saccharomycotina</taxon>
        <taxon>Lipomycetes</taxon>
        <taxon>Lipomycetales</taxon>
        <taxon>Lipomycetaceae</taxon>
        <taxon>Myxozyma</taxon>
    </lineage>
</organism>
<evidence type="ECO:0000313" key="5">
    <source>
        <dbReference type="Proteomes" id="UP001498771"/>
    </source>
</evidence>
<dbReference type="InterPro" id="IPR013083">
    <property type="entry name" value="Znf_RING/FYVE/PHD"/>
</dbReference>
<keyword evidence="1" id="KW-0863">Zinc-finger</keyword>
<keyword evidence="1" id="KW-0862">Zinc</keyword>
<feature type="region of interest" description="Disordered" evidence="2">
    <location>
        <begin position="83"/>
        <end position="104"/>
    </location>
</feature>